<feature type="compositionally biased region" description="Low complexity" evidence="1">
    <location>
        <begin position="53"/>
        <end position="62"/>
    </location>
</feature>
<reference evidence="2 3" key="2">
    <citation type="submission" date="2018-11" db="EMBL/GenBank/DDBJ databases">
        <authorList>
            <consortium name="Pathogen Informatics"/>
        </authorList>
    </citation>
    <scope>NUCLEOTIDE SEQUENCE [LARGE SCALE GENOMIC DNA]</scope>
</reference>
<dbReference type="EMBL" id="UYSL01003614">
    <property type="protein sequence ID" value="VDL66409.1"/>
    <property type="molecule type" value="Genomic_DNA"/>
</dbReference>
<dbReference type="Proteomes" id="UP000271162">
    <property type="component" value="Unassembled WGS sequence"/>
</dbReference>
<protein>
    <submittedName>
        <fullName evidence="4">Fmp27_GFWDK domain-containing protein</fullName>
    </submittedName>
</protein>
<dbReference type="AlphaFoldDB" id="A0A0N4XJW7"/>
<keyword evidence="3" id="KW-1185">Reference proteome</keyword>
<evidence type="ECO:0000313" key="3">
    <source>
        <dbReference type="Proteomes" id="UP000271162"/>
    </source>
</evidence>
<evidence type="ECO:0000313" key="4">
    <source>
        <dbReference type="WBParaSite" id="NBR_0000281901-mRNA-1"/>
    </source>
</evidence>
<dbReference type="WBParaSite" id="NBR_0000281901-mRNA-1">
    <property type="protein sequence ID" value="NBR_0000281901-mRNA-1"/>
    <property type="gene ID" value="NBR_0000281901"/>
</dbReference>
<feature type="compositionally biased region" description="Basic and acidic residues" evidence="1">
    <location>
        <begin position="63"/>
        <end position="74"/>
    </location>
</feature>
<accession>A0A0N4XJW7</accession>
<proteinExistence type="predicted"/>
<name>A0A0N4XJW7_NIPBR</name>
<feature type="region of interest" description="Disordered" evidence="1">
    <location>
        <begin position="50"/>
        <end position="91"/>
    </location>
</feature>
<organism evidence="4">
    <name type="scientific">Nippostrongylus brasiliensis</name>
    <name type="common">Rat hookworm</name>
    <dbReference type="NCBI Taxonomy" id="27835"/>
    <lineage>
        <taxon>Eukaryota</taxon>
        <taxon>Metazoa</taxon>
        <taxon>Ecdysozoa</taxon>
        <taxon>Nematoda</taxon>
        <taxon>Chromadorea</taxon>
        <taxon>Rhabditida</taxon>
        <taxon>Rhabditina</taxon>
        <taxon>Rhabditomorpha</taxon>
        <taxon>Strongyloidea</taxon>
        <taxon>Heligmosomidae</taxon>
        <taxon>Nippostrongylus</taxon>
    </lineage>
</organism>
<sequence>MCDVVTEFGILNLNVIEVGAQLPVSPGLHVSPHSSTITIGYRIRTLSFDKKSTSSAKTPTSTSERRQLRKRDSSDALPVASTPGLPTDSSVFSFETRRGSFTSELDRISVDYILPANNRSPDYVNPTFVATAGPWFDYVVDRYSG</sequence>
<evidence type="ECO:0000256" key="1">
    <source>
        <dbReference type="SAM" id="MobiDB-lite"/>
    </source>
</evidence>
<evidence type="ECO:0000313" key="2">
    <source>
        <dbReference type="EMBL" id="VDL66409.1"/>
    </source>
</evidence>
<dbReference type="STRING" id="27835.A0A0N4XJW7"/>
<reference evidence="4" key="1">
    <citation type="submission" date="2017-02" db="UniProtKB">
        <authorList>
            <consortium name="WormBaseParasite"/>
        </authorList>
    </citation>
    <scope>IDENTIFICATION</scope>
</reference>
<gene>
    <name evidence="2" type="ORF">NBR_LOCUS2820</name>
</gene>